<protein>
    <recommendedName>
        <fullName evidence="1">Fido domain-containing protein</fullName>
    </recommendedName>
</protein>
<organism evidence="2">
    <name type="scientific">bioreactor metagenome</name>
    <dbReference type="NCBI Taxonomy" id="1076179"/>
    <lineage>
        <taxon>unclassified sequences</taxon>
        <taxon>metagenomes</taxon>
        <taxon>ecological metagenomes</taxon>
    </lineage>
</organism>
<dbReference type="Gene3D" id="1.10.3290.10">
    <property type="entry name" value="Fido-like domain"/>
    <property type="match status" value="1"/>
</dbReference>
<dbReference type="Pfam" id="PF02661">
    <property type="entry name" value="Fic"/>
    <property type="match status" value="1"/>
</dbReference>
<dbReference type="EMBL" id="VSSQ01000145">
    <property type="protein sequence ID" value="MPL81065.1"/>
    <property type="molecule type" value="Genomic_DNA"/>
</dbReference>
<dbReference type="InterPro" id="IPR011991">
    <property type="entry name" value="ArsR-like_HTH"/>
</dbReference>
<feature type="domain" description="Fido" evidence="1">
    <location>
        <begin position="91"/>
        <end position="244"/>
    </location>
</feature>
<dbReference type="InterPro" id="IPR036388">
    <property type="entry name" value="WH-like_DNA-bd_sf"/>
</dbReference>
<name>A0A644UQQ2_9ZZZZ</name>
<dbReference type="InterPro" id="IPR003812">
    <property type="entry name" value="Fido"/>
</dbReference>
<accession>A0A644UQQ2</accession>
<dbReference type="PROSITE" id="PS51459">
    <property type="entry name" value="FIDO"/>
    <property type="match status" value="1"/>
</dbReference>
<dbReference type="InterPro" id="IPR036390">
    <property type="entry name" value="WH_DNA-bd_sf"/>
</dbReference>
<dbReference type="AlphaFoldDB" id="A0A644UQQ2"/>
<evidence type="ECO:0000259" key="1">
    <source>
        <dbReference type="PROSITE" id="PS51459"/>
    </source>
</evidence>
<comment type="caution">
    <text evidence="2">The sequence shown here is derived from an EMBL/GenBank/DDBJ whole genome shotgun (WGS) entry which is preliminary data.</text>
</comment>
<dbReference type="Gene3D" id="1.10.10.10">
    <property type="entry name" value="Winged helix-like DNA-binding domain superfamily/Winged helix DNA-binding domain"/>
    <property type="match status" value="1"/>
</dbReference>
<dbReference type="InterPro" id="IPR036597">
    <property type="entry name" value="Fido-like_dom_sf"/>
</dbReference>
<proteinExistence type="predicted"/>
<sequence>MNREEKLLELISQFKKLGIDKQIDYDKFYLYSLITHSTAIEGSTVTEIENQLLFDEGISAKGRSMTEQLMNLDLKAAYEQCIIYAKNHEDISIDMLKKLSSIVMKNTGTNFSTALGDFSSANGDLRLLNVTAGIGGRSYMNYSKVPIRLEELCKSINLRRKELSKFSIFEAYRLSFYAHFQLVTIHPWADGNGRMSRLLMNQLQFEFNIIPSNINKDSKAEYIETLIATRERGDMDLFYNFMFDEHIKNLEQMIYNYQTSLEDDNVYYTNKVKEGDGLNDGLNDGLKLSERSKSIISIIKDKPSITVGEIAKALNLSKPTTERELALLKSQNIIQRQGSKKTGYWEINK</sequence>
<dbReference type="PANTHER" id="PTHR13504:SF38">
    <property type="entry name" value="FIDO DOMAIN-CONTAINING PROTEIN"/>
    <property type="match status" value="1"/>
</dbReference>
<dbReference type="SUPFAM" id="SSF46785">
    <property type="entry name" value="Winged helix' DNA-binding domain"/>
    <property type="match status" value="1"/>
</dbReference>
<reference evidence="2" key="1">
    <citation type="submission" date="2019-08" db="EMBL/GenBank/DDBJ databases">
        <authorList>
            <person name="Kucharzyk K."/>
            <person name="Murdoch R.W."/>
            <person name="Higgins S."/>
            <person name="Loffler F."/>
        </authorList>
    </citation>
    <scope>NUCLEOTIDE SEQUENCE</scope>
</reference>
<dbReference type="InterPro" id="IPR040198">
    <property type="entry name" value="Fido_containing"/>
</dbReference>
<evidence type="ECO:0000313" key="2">
    <source>
        <dbReference type="EMBL" id="MPL81065.1"/>
    </source>
</evidence>
<dbReference type="PANTHER" id="PTHR13504">
    <property type="entry name" value="FIDO DOMAIN-CONTAINING PROTEIN DDB_G0283145"/>
    <property type="match status" value="1"/>
</dbReference>
<dbReference type="SUPFAM" id="SSF140931">
    <property type="entry name" value="Fic-like"/>
    <property type="match status" value="1"/>
</dbReference>
<dbReference type="CDD" id="cd00090">
    <property type="entry name" value="HTH_ARSR"/>
    <property type="match status" value="1"/>
</dbReference>
<gene>
    <name evidence="2" type="ORF">SDC9_26974</name>
</gene>
<dbReference type="Pfam" id="PF13412">
    <property type="entry name" value="HTH_24"/>
    <property type="match status" value="1"/>
</dbReference>